<sequence>MKKIRNMTYEDARNSFDSFSKKHSIKDDFDMNYSIINAAQSLLTDKEAVINTFYDVFCYGFMAGYKQKEKEVKDHMESHMFNESQRKLVELAYYLPFGSGAEYLYTFMVLTLHSYYEYLESFLPAKQRKSFIECYKASEQRQEKRNEEARKEHDQKEHQ</sequence>
<dbReference type="RefSeq" id="WP_349144858.1">
    <property type="nucleotide sequence ID" value="NZ_JBBMFC010000024.1"/>
</dbReference>
<name>A0ABV1I399_9FIRM</name>
<reference evidence="2 3" key="1">
    <citation type="submission" date="2024-03" db="EMBL/GenBank/DDBJ databases">
        <title>Human intestinal bacterial collection.</title>
        <authorList>
            <person name="Pauvert C."/>
            <person name="Hitch T.C.A."/>
            <person name="Clavel T."/>
        </authorList>
    </citation>
    <scope>NUCLEOTIDE SEQUENCE [LARGE SCALE GENOMIC DNA]</scope>
    <source>
        <strain evidence="2 3">CLA-AA-H78B</strain>
    </source>
</reference>
<protein>
    <submittedName>
        <fullName evidence="2">Uncharacterized protein</fullName>
    </submittedName>
</protein>
<comment type="caution">
    <text evidence="2">The sequence shown here is derived from an EMBL/GenBank/DDBJ whole genome shotgun (WGS) entry which is preliminary data.</text>
</comment>
<evidence type="ECO:0000313" key="2">
    <source>
        <dbReference type="EMBL" id="MEQ2579662.1"/>
    </source>
</evidence>
<accession>A0ABV1I399</accession>
<evidence type="ECO:0000313" key="3">
    <source>
        <dbReference type="Proteomes" id="UP001470288"/>
    </source>
</evidence>
<evidence type="ECO:0000256" key="1">
    <source>
        <dbReference type="SAM" id="Coils"/>
    </source>
</evidence>
<dbReference type="Proteomes" id="UP001470288">
    <property type="component" value="Unassembled WGS sequence"/>
</dbReference>
<dbReference type="EMBL" id="JBBMFC010000024">
    <property type="protein sequence ID" value="MEQ2579662.1"/>
    <property type="molecule type" value="Genomic_DNA"/>
</dbReference>
<keyword evidence="3" id="KW-1185">Reference proteome</keyword>
<organism evidence="2 3">
    <name type="scientific">Hominiventricola aquisgranensis</name>
    <dbReference type="NCBI Taxonomy" id="3133164"/>
    <lineage>
        <taxon>Bacteria</taxon>
        <taxon>Bacillati</taxon>
        <taxon>Bacillota</taxon>
        <taxon>Clostridia</taxon>
        <taxon>Lachnospirales</taxon>
        <taxon>Lachnospiraceae</taxon>
        <taxon>Hominiventricola</taxon>
    </lineage>
</organism>
<feature type="coiled-coil region" evidence="1">
    <location>
        <begin position="132"/>
        <end position="159"/>
    </location>
</feature>
<keyword evidence="1" id="KW-0175">Coiled coil</keyword>
<proteinExistence type="predicted"/>
<gene>
    <name evidence="2" type="ORF">WMO62_12665</name>
</gene>